<dbReference type="EMBL" id="JACCJC010000070">
    <property type="protein sequence ID" value="KAF6229654.1"/>
    <property type="molecule type" value="Genomic_DNA"/>
</dbReference>
<accession>A0A8H6FJI3</accession>
<dbReference type="GeneID" id="59292943"/>
<keyword evidence="4" id="KW-1185">Reference proteome</keyword>
<evidence type="ECO:0000256" key="1">
    <source>
        <dbReference type="SAM" id="MobiDB-lite"/>
    </source>
</evidence>
<organism evidence="3 4">
    <name type="scientific">Letharia columbiana</name>
    <dbReference type="NCBI Taxonomy" id="112416"/>
    <lineage>
        <taxon>Eukaryota</taxon>
        <taxon>Fungi</taxon>
        <taxon>Dikarya</taxon>
        <taxon>Ascomycota</taxon>
        <taxon>Pezizomycotina</taxon>
        <taxon>Lecanoromycetes</taxon>
        <taxon>OSLEUM clade</taxon>
        <taxon>Lecanoromycetidae</taxon>
        <taxon>Lecanorales</taxon>
        <taxon>Lecanorineae</taxon>
        <taxon>Parmeliaceae</taxon>
        <taxon>Letharia</taxon>
    </lineage>
</organism>
<dbReference type="Gene3D" id="3.40.50.720">
    <property type="entry name" value="NAD(P)-binding Rossmann-like Domain"/>
    <property type="match status" value="1"/>
</dbReference>
<feature type="compositionally biased region" description="Polar residues" evidence="1">
    <location>
        <begin position="54"/>
        <end position="64"/>
    </location>
</feature>
<evidence type="ECO:0000313" key="4">
    <source>
        <dbReference type="Proteomes" id="UP000578531"/>
    </source>
</evidence>
<dbReference type="Pfam" id="PF08659">
    <property type="entry name" value="KR"/>
    <property type="match status" value="1"/>
</dbReference>
<protein>
    <recommendedName>
        <fullName evidence="2">Ketoreductase (KR) domain-containing protein</fullName>
    </recommendedName>
</protein>
<dbReference type="AlphaFoldDB" id="A0A8H6FJI3"/>
<feature type="domain" description="Ketoreductase (KR)" evidence="2">
    <location>
        <begin position="1"/>
        <end position="54"/>
    </location>
</feature>
<dbReference type="RefSeq" id="XP_037159846.1">
    <property type="nucleotide sequence ID" value="XM_037313181.1"/>
</dbReference>
<feature type="region of interest" description="Disordered" evidence="1">
    <location>
        <begin position="45"/>
        <end position="72"/>
    </location>
</feature>
<reference evidence="3 4" key="1">
    <citation type="journal article" date="2020" name="Genomics">
        <title>Complete, high-quality genomes from long-read metagenomic sequencing of two wolf lichen thalli reveals enigmatic genome architecture.</title>
        <authorList>
            <person name="McKenzie S.K."/>
            <person name="Walston R.F."/>
            <person name="Allen J.L."/>
        </authorList>
    </citation>
    <scope>NUCLEOTIDE SEQUENCE [LARGE SCALE GENOMIC DNA]</scope>
    <source>
        <strain evidence="3">WasteWater2</strain>
    </source>
</reference>
<dbReference type="Proteomes" id="UP000578531">
    <property type="component" value="Unassembled WGS sequence"/>
</dbReference>
<dbReference type="InterPro" id="IPR013968">
    <property type="entry name" value="PKS_KR"/>
</dbReference>
<name>A0A8H6FJI3_9LECA</name>
<gene>
    <name evidence="3" type="ORF">HO173_011300</name>
</gene>
<sequence>MSYEDWRAGTDSKMHCSWNLHMLLPKNIYLFILLSSICGIAGQGGQADYAAGTHTKTPSHTTASHKGEKQSL</sequence>
<evidence type="ECO:0000313" key="3">
    <source>
        <dbReference type="EMBL" id="KAF6229654.1"/>
    </source>
</evidence>
<evidence type="ECO:0000259" key="2">
    <source>
        <dbReference type="Pfam" id="PF08659"/>
    </source>
</evidence>
<proteinExistence type="predicted"/>
<comment type="caution">
    <text evidence="3">The sequence shown here is derived from an EMBL/GenBank/DDBJ whole genome shotgun (WGS) entry which is preliminary data.</text>
</comment>